<evidence type="ECO:0000256" key="5">
    <source>
        <dbReference type="RuleBase" id="RU361140"/>
    </source>
</evidence>
<protein>
    <recommendedName>
        <fullName evidence="5">Beta-lactamase</fullName>
        <ecNumber evidence="5">3.5.2.6</ecNumber>
    </recommendedName>
</protein>
<dbReference type="KEGG" id="brv:CFK39_09225"/>
<feature type="domain" description="Beta-lactamase-related" evidence="7">
    <location>
        <begin position="99"/>
        <end position="378"/>
    </location>
</feature>
<comment type="catalytic activity">
    <reaction evidence="1 5">
        <text>a beta-lactam + H2O = a substituted beta-amino acid</text>
        <dbReference type="Rhea" id="RHEA:20401"/>
        <dbReference type="ChEBI" id="CHEBI:15377"/>
        <dbReference type="ChEBI" id="CHEBI:35627"/>
        <dbReference type="ChEBI" id="CHEBI:140347"/>
        <dbReference type="EC" id="3.5.2.6"/>
    </reaction>
</comment>
<evidence type="ECO:0000313" key="8">
    <source>
        <dbReference type="EMBL" id="ASK65971.1"/>
    </source>
</evidence>
<dbReference type="RefSeq" id="WP_089065212.1">
    <property type="nucleotide sequence ID" value="NZ_CP022316.1"/>
</dbReference>
<dbReference type="EC" id="3.5.2.6" evidence="5"/>
<evidence type="ECO:0000256" key="4">
    <source>
        <dbReference type="ARBA" id="ARBA00023251"/>
    </source>
</evidence>
<evidence type="ECO:0000259" key="7">
    <source>
        <dbReference type="Pfam" id="PF00144"/>
    </source>
</evidence>
<keyword evidence="3 5" id="KW-0378">Hydrolase</keyword>
<dbReference type="OrthoDB" id="3171327at2"/>
<dbReference type="InterPro" id="IPR001586">
    <property type="entry name" value="Beta-lactam_class-C_AS"/>
</dbReference>
<dbReference type="GO" id="GO:0017001">
    <property type="term" value="P:antibiotic catabolic process"/>
    <property type="evidence" value="ECO:0007669"/>
    <property type="project" value="InterPro"/>
</dbReference>
<dbReference type="InterPro" id="IPR012338">
    <property type="entry name" value="Beta-lactam/transpept-like"/>
</dbReference>
<evidence type="ECO:0000256" key="1">
    <source>
        <dbReference type="ARBA" id="ARBA00001526"/>
    </source>
</evidence>
<feature type="compositionally biased region" description="Polar residues" evidence="6">
    <location>
        <begin position="10"/>
        <end position="36"/>
    </location>
</feature>
<dbReference type="InterPro" id="IPR001466">
    <property type="entry name" value="Beta-lactam-related"/>
</dbReference>
<dbReference type="EMBL" id="CP022316">
    <property type="protein sequence ID" value="ASK65971.1"/>
    <property type="molecule type" value="Genomic_DNA"/>
</dbReference>
<dbReference type="Gene3D" id="3.40.710.10">
    <property type="entry name" value="DD-peptidase/beta-lactamase superfamily"/>
    <property type="match status" value="1"/>
</dbReference>
<dbReference type="GO" id="GO:0046677">
    <property type="term" value="P:response to antibiotic"/>
    <property type="evidence" value="ECO:0007669"/>
    <property type="project" value="UniProtKB-UniRule"/>
</dbReference>
<dbReference type="GO" id="GO:0008800">
    <property type="term" value="F:beta-lactamase activity"/>
    <property type="evidence" value="ECO:0007669"/>
    <property type="project" value="UniProtKB-UniRule"/>
</dbReference>
<dbReference type="PANTHER" id="PTHR46825">
    <property type="entry name" value="D-ALANYL-D-ALANINE-CARBOXYPEPTIDASE/ENDOPEPTIDASE AMPH"/>
    <property type="match status" value="1"/>
</dbReference>
<accession>A0A220UDD2</accession>
<feature type="region of interest" description="Disordered" evidence="6">
    <location>
        <begin position="259"/>
        <end position="284"/>
    </location>
</feature>
<gene>
    <name evidence="8" type="ORF">CFK39_09225</name>
</gene>
<feature type="region of interest" description="Disordered" evidence="6">
    <location>
        <begin position="1"/>
        <end position="36"/>
    </location>
</feature>
<name>A0A220UDD2_9MICO</name>
<evidence type="ECO:0000313" key="9">
    <source>
        <dbReference type="Proteomes" id="UP000198398"/>
    </source>
</evidence>
<proteinExistence type="inferred from homology"/>
<reference evidence="9" key="1">
    <citation type="submission" date="2017-07" db="EMBL/GenBank/DDBJ databases">
        <title>Brachybacterium sp. VR2415.</title>
        <authorList>
            <person name="Tak E.J."/>
            <person name="Bae J.-W."/>
        </authorList>
    </citation>
    <scope>NUCLEOTIDE SEQUENCE [LARGE SCALE GENOMIC DNA]</scope>
    <source>
        <strain evidence="9">VR2415</strain>
    </source>
</reference>
<comment type="similarity">
    <text evidence="2 5">Belongs to the class-C beta-lactamase family.</text>
</comment>
<dbReference type="PROSITE" id="PS00336">
    <property type="entry name" value="BETA_LACTAMASE_C"/>
    <property type="match status" value="1"/>
</dbReference>
<dbReference type="SUPFAM" id="SSF56601">
    <property type="entry name" value="beta-lactamase/transpeptidase-like"/>
    <property type="match status" value="1"/>
</dbReference>
<dbReference type="AlphaFoldDB" id="A0A220UDD2"/>
<dbReference type="Proteomes" id="UP000198398">
    <property type="component" value="Chromosome"/>
</dbReference>
<keyword evidence="4 5" id="KW-0046">Antibiotic resistance</keyword>
<dbReference type="PANTHER" id="PTHR46825:SF7">
    <property type="entry name" value="D-ALANYL-D-ALANINE CARBOXYPEPTIDASE"/>
    <property type="match status" value="1"/>
</dbReference>
<keyword evidence="9" id="KW-1185">Reference proteome</keyword>
<evidence type="ECO:0000256" key="6">
    <source>
        <dbReference type="SAM" id="MobiDB-lite"/>
    </source>
</evidence>
<dbReference type="Pfam" id="PF00144">
    <property type="entry name" value="Beta-lactamase"/>
    <property type="match status" value="1"/>
</dbReference>
<organism evidence="8 9">
    <name type="scientific">Brachybacterium avium</name>
    <dbReference type="NCBI Taxonomy" id="2017485"/>
    <lineage>
        <taxon>Bacteria</taxon>
        <taxon>Bacillati</taxon>
        <taxon>Actinomycetota</taxon>
        <taxon>Actinomycetes</taxon>
        <taxon>Micrococcales</taxon>
        <taxon>Dermabacteraceae</taxon>
        <taxon>Brachybacterium</taxon>
    </lineage>
</organism>
<evidence type="ECO:0000256" key="3">
    <source>
        <dbReference type="ARBA" id="ARBA00022801"/>
    </source>
</evidence>
<evidence type="ECO:0000256" key="2">
    <source>
        <dbReference type="ARBA" id="ARBA00007840"/>
    </source>
</evidence>
<dbReference type="InterPro" id="IPR050491">
    <property type="entry name" value="AmpC-like"/>
</dbReference>
<sequence length="390" mass="39791">MPPERPAEGTGTSSPSDTPENSAASGTPGSRPTSRRTVLTVGIPAVVGILGLSALTNPRPASLGDPRGDQQLTEALAPHLDGHRRVAIAHLDGTGEARFAGFGAGPTDEFEIGSVSKTFAGALLAEAITRGEVTTGTTVAEVLGEEAQGSEIADVTLAELATHTSGLPRLASSGLAGTVLAAFLRKDPYAGRDASQVISDALDSTLSQRGSFAYSNLGVALQGQLLARAAGTEYAELLAQRVLEPLGLEGTYAPVTSGNLRESATRGRGRSGLPQAPWTMNGSAPAGGIRSTAADLATYLTGTLDGSAPGAAAASEILVESSATRRHGMNWFQEDFGDGTWHTFHNGMTGGFAAFVGFTPETGRGIVILTDTARSVDALAVDILTGEVAL</sequence>
<dbReference type="GO" id="GO:0030288">
    <property type="term" value="C:outer membrane-bounded periplasmic space"/>
    <property type="evidence" value="ECO:0007669"/>
    <property type="project" value="InterPro"/>
</dbReference>